<evidence type="ECO:0000256" key="1">
    <source>
        <dbReference type="SAM" id="MobiDB-lite"/>
    </source>
</evidence>
<dbReference type="GeneID" id="9227442"/>
<feature type="region of interest" description="Disordered" evidence="1">
    <location>
        <begin position="64"/>
        <end position="106"/>
    </location>
</feature>
<gene>
    <name evidence="2" type="ORF">MCYG_08045</name>
</gene>
<reference evidence="3" key="1">
    <citation type="journal article" date="2012" name="MBio">
        <title>Comparative genome analysis of Trichophyton rubrum and related dermatophytes reveals candidate genes involved in infection.</title>
        <authorList>
            <person name="Martinez D.A."/>
            <person name="Oliver B.G."/>
            <person name="Graeser Y."/>
            <person name="Goldberg J.M."/>
            <person name="Li W."/>
            <person name="Martinez-Rossi N.M."/>
            <person name="Monod M."/>
            <person name="Shelest E."/>
            <person name="Barton R.C."/>
            <person name="Birch E."/>
            <person name="Brakhage A.A."/>
            <person name="Chen Z."/>
            <person name="Gurr S.J."/>
            <person name="Heiman D."/>
            <person name="Heitman J."/>
            <person name="Kosti I."/>
            <person name="Rossi A."/>
            <person name="Saif S."/>
            <person name="Samalova M."/>
            <person name="Saunders C.W."/>
            <person name="Shea T."/>
            <person name="Summerbell R.C."/>
            <person name="Xu J."/>
            <person name="Young S."/>
            <person name="Zeng Q."/>
            <person name="Birren B.W."/>
            <person name="Cuomo C.A."/>
            <person name="White T.C."/>
        </authorList>
    </citation>
    <scope>NUCLEOTIDE SEQUENCE [LARGE SCALE GENOMIC DNA]</scope>
    <source>
        <strain evidence="3">ATCC MYA-4605 / CBS 113480</strain>
    </source>
</reference>
<dbReference type="VEuPathDB" id="FungiDB:MCYG_08045"/>
<dbReference type="EMBL" id="DS995708">
    <property type="protein sequence ID" value="EEQ35226.1"/>
    <property type="molecule type" value="Genomic_DNA"/>
</dbReference>
<keyword evidence="3" id="KW-1185">Reference proteome</keyword>
<evidence type="ECO:0000313" key="2">
    <source>
        <dbReference type="EMBL" id="EEQ35226.1"/>
    </source>
</evidence>
<sequence>MYGLNHTAEWAACVSSRSCISFTNACSDGLEGVKKKAPTSNLLSGPRGLRHHRRAKARHNFTPTIIGSNITGSRRERKAKNKNIGKTTEKTEKSQRMEKEKRPVFRGYAYPSQYKARVLFPPQINAQQENQIEGKD</sequence>
<dbReference type="AlphaFoldDB" id="C5FZC3"/>
<evidence type="ECO:0000313" key="3">
    <source>
        <dbReference type="Proteomes" id="UP000002035"/>
    </source>
</evidence>
<name>C5FZC3_ARTOC</name>
<feature type="compositionally biased region" description="Basic and acidic residues" evidence="1">
    <location>
        <begin position="87"/>
        <end position="103"/>
    </location>
</feature>
<dbReference type="RefSeq" id="XP_002842962.1">
    <property type="nucleotide sequence ID" value="XM_002842916.1"/>
</dbReference>
<accession>C5FZC3</accession>
<proteinExistence type="predicted"/>
<dbReference type="Proteomes" id="UP000002035">
    <property type="component" value="Unassembled WGS sequence"/>
</dbReference>
<protein>
    <submittedName>
        <fullName evidence="2">Uncharacterized protein</fullName>
    </submittedName>
</protein>
<dbReference type="HOGENOM" id="CLU_1874963_0_0_1"/>
<organism evidence="2 3">
    <name type="scientific">Arthroderma otae (strain ATCC MYA-4605 / CBS 113480)</name>
    <name type="common">Microsporum canis</name>
    <dbReference type="NCBI Taxonomy" id="554155"/>
    <lineage>
        <taxon>Eukaryota</taxon>
        <taxon>Fungi</taxon>
        <taxon>Dikarya</taxon>
        <taxon>Ascomycota</taxon>
        <taxon>Pezizomycotina</taxon>
        <taxon>Eurotiomycetes</taxon>
        <taxon>Eurotiomycetidae</taxon>
        <taxon>Onygenales</taxon>
        <taxon>Arthrodermataceae</taxon>
        <taxon>Microsporum</taxon>
    </lineage>
</organism>